<organism evidence="6 7">
    <name type="scientific">Mycena albidolilacea</name>
    <dbReference type="NCBI Taxonomy" id="1033008"/>
    <lineage>
        <taxon>Eukaryota</taxon>
        <taxon>Fungi</taxon>
        <taxon>Dikarya</taxon>
        <taxon>Basidiomycota</taxon>
        <taxon>Agaricomycotina</taxon>
        <taxon>Agaricomycetes</taxon>
        <taxon>Agaricomycetidae</taxon>
        <taxon>Agaricales</taxon>
        <taxon>Marasmiineae</taxon>
        <taxon>Mycenaceae</taxon>
        <taxon>Mycena</taxon>
    </lineage>
</organism>
<evidence type="ECO:0000256" key="1">
    <source>
        <dbReference type="ARBA" id="ARBA00023125"/>
    </source>
</evidence>
<dbReference type="EMBL" id="JARIHO010000089">
    <property type="protein sequence ID" value="KAJ7307097.1"/>
    <property type="molecule type" value="Genomic_DNA"/>
</dbReference>
<dbReference type="AlphaFoldDB" id="A0AAD7EAJ6"/>
<dbReference type="GO" id="GO:0030154">
    <property type="term" value="P:cell differentiation"/>
    <property type="evidence" value="ECO:0007669"/>
    <property type="project" value="TreeGrafter"/>
</dbReference>
<gene>
    <name evidence="6" type="ORF">DFH08DRAFT_944680</name>
</gene>
<feature type="compositionally biased region" description="Polar residues" evidence="4">
    <location>
        <begin position="260"/>
        <end position="270"/>
    </location>
</feature>
<keyword evidence="3" id="KW-0539">Nucleus</keyword>
<dbReference type="PANTHER" id="PTHR10270:SF161">
    <property type="entry name" value="SEX-DETERMINING REGION Y PROTEIN"/>
    <property type="match status" value="1"/>
</dbReference>
<dbReference type="Proteomes" id="UP001218218">
    <property type="component" value="Unassembled WGS sequence"/>
</dbReference>
<keyword evidence="2" id="KW-0804">Transcription</keyword>
<evidence type="ECO:0000256" key="3">
    <source>
        <dbReference type="PROSITE-ProRule" id="PRU00267"/>
    </source>
</evidence>
<dbReference type="GO" id="GO:0005634">
    <property type="term" value="C:nucleus"/>
    <property type="evidence" value="ECO:0007669"/>
    <property type="project" value="UniProtKB-UniRule"/>
</dbReference>
<dbReference type="CDD" id="cd01389">
    <property type="entry name" value="HMG-box_ROX1-like"/>
    <property type="match status" value="1"/>
</dbReference>
<feature type="region of interest" description="Disordered" evidence="4">
    <location>
        <begin position="250"/>
        <end position="274"/>
    </location>
</feature>
<dbReference type="PANTHER" id="PTHR10270">
    <property type="entry name" value="SOX TRANSCRIPTION FACTOR"/>
    <property type="match status" value="1"/>
</dbReference>
<dbReference type="SMART" id="SM00398">
    <property type="entry name" value="HMG"/>
    <property type="match status" value="1"/>
</dbReference>
<comment type="caution">
    <text evidence="6">The sequence shown here is derived from an EMBL/GenBank/DDBJ whole genome shotgun (WGS) entry which is preliminary data.</text>
</comment>
<evidence type="ECO:0000256" key="4">
    <source>
        <dbReference type="SAM" id="MobiDB-lite"/>
    </source>
</evidence>
<feature type="domain" description="HMG box" evidence="5">
    <location>
        <begin position="67"/>
        <end position="134"/>
    </location>
</feature>
<evidence type="ECO:0000256" key="2">
    <source>
        <dbReference type="ARBA" id="ARBA00023163"/>
    </source>
</evidence>
<dbReference type="InterPro" id="IPR009071">
    <property type="entry name" value="HMG_box_dom"/>
</dbReference>
<feature type="region of interest" description="Disordered" evidence="4">
    <location>
        <begin position="36"/>
        <end position="69"/>
    </location>
</feature>
<dbReference type="InterPro" id="IPR050140">
    <property type="entry name" value="SRY-related_HMG-box_TF-like"/>
</dbReference>
<proteinExistence type="predicted"/>
<keyword evidence="1 3" id="KW-0238">DNA-binding</keyword>
<name>A0AAD7EAJ6_9AGAR</name>
<evidence type="ECO:0000259" key="5">
    <source>
        <dbReference type="PROSITE" id="PS50118"/>
    </source>
</evidence>
<sequence length="433" mass="47852">MSSLRILGWTPSSPEGDVIDVVPQASCQFTFQLNDVPKSSPAHSGEAPSSPPSVGLLTPSAADPEKIPRPSNSFIIFRSEFTKLRKSQQGVSSAGLSRQAGDAWNLLSPEEKLPYRRRAELEKQKHARIYPNYQYRPRRLVQKSSSRRTPPPPKRRRPSPALTIRTMSEGSMVEQPPSSPETERAQLVVDPAVKAGRRRSSSVPVTSGEHVYSFAFLPEERWQGPERPTQSKRRSRSVTQDWVNFTQSFQVPQPTFDPRSPQTEVFSSQRHPSHGTVNPAALFAPAQHMSPLAAVASSLAGWNGAVPWSCPTPPAPIAPQPMRLNAPSWLCSPETVLMYEPAPSPDGEENLRSLAGSDQWPLEPQVYGTPSSWDGSARQHFKAASDPEDYARAAALQEYEHGLQERVHGMAYPDFNFSGLELDFDPASVSLQF</sequence>
<dbReference type="SUPFAM" id="SSF47095">
    <property type="entry name" value="HMG-box"/>
    <property type="match status" value="1"/>
</dbReference>
<dbReference type="InterPro" id="IPR036910">
    <property type="entry name" value="HMG_box_dom_sf"/>
</dbReference>
<dbReference type="Gene3D" id="1.10.30.10">
    <property type="entry name" value="High mobility group box domain"/>
    <property type="match status" value="1"/>
</dbReference>
<protein>
    <recommendedName>
        <fullName evidence="5">HMG box domain-containing protein</fullName>
    </recommendedName>
</protein>
<dbReference type="Pfam" id="PF00505">
    <property type="entry name" value="HMG_box"/>
    <property type="match status" value="1"/>
</dbReference>
<accession>A0AAD7EAJ6</accession>
<feature type="DNA-binding region" description="HMG box" evidence="3">
    <location>
        <begin position="67"/>
        <end position="134"/>
    </location>
</feature>
<dbReference type="PROSITE" id="PS50118">
    <property type="entry name" value="HMG_BOX_2"/>
    <property type="match status" value="1"/>
</dbReference>
<dbReference type="GO" id="GO:0000978">
    <property type="term" value="F:RNA polymerase II cis-regulatory region sequence-specific DNA binding"/>
    <property type="evidence" value="ECO:0007669"/>
    <property type="project" value="TreeGrafter"/>
</dbReference>
<feature type="region of interest" description="Disordered" evidence="4">
    <location>
        <begin position="126"/>
        <end position="184"/>
    </location>
</feature>
<dbReference type="GO" id="GO:0001228">
    <property type="term" value="F:DNA-binding transcription activator activity, RNA polymerase II-specific"/>
    <property type="evidence" value="ECO:0007669"/>
    <property type="project" value="TreeGrafter"/>
</dbReference>
<reference evidence="6" key="1">
    <citation type="submission" date="2023-03" db="EMBL/GenBank/DDBJ databases">
        <title>Massive genome expansion in bonnet fungi (Mycena s.s.) driven by repeated elements and novel gene families across ecological guilds.</title>
        <authorList>
            <consortium name="Lawrence Berkeley National Laboratory"/>
            <person name="Harder C.B."/>
            <person name="Miyauchi S."/>
            <person name="Viragh M."/>
            <person name="Kuo A."/>
            <person name="Thoen E."/>
            <person name="Andreopoulos B."/>
            <person name="Lu D."/>
            <person name="Skrede I."/>
            <person name="Drula E."/>
            <person name="Henrissat B."/>
            <person name="Morin E."/>
            <person name="Kohler A."/>
            <person name="Barry K."/>
            <person name="LaButti K."/>
            <person name="Morin E."/>
            <person name="Salamov A."/>
            <person name="Lipzen A."/>
            <person name="Mereny Z."/>
            <person name="Hegedus B."/>
            <person name="Baldrian P."/>
            <person name="Stursova M."/>
            <person name="Weitz H."/>
            <person name="Taylor A."/>
            <person name="Grigoriev I.V."/>
            <person name="Nagy L.G."/>
            <person name="Martin F."/>
            <person name="Kauserud H."/>
        </authorList>
    </citation>
    <scope>NUCLEOTIDE SEQUENCE</scope>
    <source>
        <strain evidence="6">CBHHK002</strain>
    </source>
</reference>
<evidence type="ECO:0000313" key="7">
    <source>
        <dbReference type="Proteomes" id="UP001218218"/>
    </source>
</evidence>
<evidence type="ECO:0000313" key="6">
    <source>
        <dbReference type="EMBL" id="KAJ7307097.1"/>
    </source>
</evidence>
<keyword evidence="7" id="KW-1185">Reference proteome</keyword>